<dbReference type="EMBL" id="JACSNX010000002">
    <property type="protein sequence ID" value="MBM6850278.1"/>
    <property type="molecule type" value="Genomic_DNA"/>
</dbReference>
<dbReference type="PROSITE" id="PS51257">
    <property type="entry name" value="PROKAR_LIPOPROTEIN"/>
    <property type="match status" value="1"/>
</dbReference>
<dbReference type="RefSeq" id="WP_204802126.1">
    <property type="nucleotide sequence ID" value="NZ_JACSNX010000002.1"/>
</dbReference>
<protein>
    <recommendedName>
        <fullName evidence="4">DUF3298 domain-containing protein</fullName>
    </recommendedName>
</protein>
<accession>A0ABS2FT34</accession>
<evidence type="ECO:0008006" key="4">
    <source>
        <dbReference type="Google" id="ProtNLM"/>
    </source>
</evidence>
<gene>
    <name evidence="2" type="ORF">H9X91_02345</name>
</gene>
<dbReference type="Proteomes" id="UP000719500">
    <property type="component" value="Unassembled WGS sequence"/>
</dbReference>
<reference evidence="2 3" key="1">
    <citation type="journal article" date="2021" name="Sci. Rep.">
        <title>The distribution of antibiotic resistance genes in chicken gut microbiota commensals.</title>
        <authorList>
            <person name="Juricova H."/>
            <person name="Matiasovicova J."/>
            <person name="Kubasova T."/>
            <person name="Cejkova D."/>
            <person name="Rychlik I."/>
        </authorList>
    </citation>
    <scope>NUCLEOTIDE SEQUENCE [LARGE SCALE GENOMIC DNA]</scope>
    <source>
        <strain evidence="2 3">An411</strain>
    </source>
</reference>
<keyword evidence="1" id="KW-0732">Signal</keyword>
<feature type="chain" id="PRO_5045443360" description="DUF3298 domain-containing protein" evidence="1">
    <location>
        <begin position="24"/>
        <end position="270"/>
    </location>
</feature>
<feature type="signal peptide" evidence="1">
    <location>
        <begin position="1"/>
        <end position="23"/>
    </location>
</feature>
<keyword evidence="3" id="KW-1185">Reference proteome</keyword>
<evidence type="ECO:0000256" key="1">
    <source>
        <dbReference type="SAM" id="SignalP"/>
    </source>
</evidence>
<comment type="caution">
    <text evidence="2">The sequence shown here is derived from an EMBL/GenBank/DDBJ whole genome shotgun (WGS) entry which is preliminary data.</text>
</comment>
<proteinExistence type="predicted"/>
<organism evidence="2 3">
    <name type="scientific">Oscillibacter valericigenes</name>
    <dbReference type="NCBI Taxonomy" id="351091"/>
    <lineage>
        <taxon>Bacteria</taxon>
        <taxon>Bacillati</taxon>
        <taxon>Bacillota</taxon>
        <taxon>Clostridia</taxon>
        <taxon>Eubacteriales</taxon>
        <taxon>Oscillospiraceae</taxon>
        <taxon>Oscillibacter</taxon>
    </lineage>
</organism>
<evidence type="ECO:0000313" key="3">
    <source>
        <dbReference type="Proteomes" id="UP000719500"/>
    </source>
</evidence>
<sequence length="270" mass="30406">MKKLCLLLSLLFMCLLASGCQTGSDPLPPETEYPLFSSYSEQASFRAPDGARMPSYQPFAGDRGETEILSFSRTYPAPSGWRDEQPAAAYAVCDQLWYQGLALDLEDWVDTAAADWADAQATGRSFACYPVEQSTDCTLETDRLWNFVTRLAYPAEYPFDRVMVETIVRSQFFDPADGAELDPAELFLIPEADLPHALYTLTADTWPENTEVSTSAEADFARWFSTEYLYLDEDGLMLEFPAGTLEDNAWLFPFSYQELDGILQPWAMPE</sequence>
<name>A0ABS2FT34_9FIRM</name>
<evidence type="ECO:0000313" key="2">
    <source>
        <dbReference type="EMBL" id="MBM6850278.1"/>
    </source>
</evidence>